<protein>
    <submittedName>
        <fullName evidence="1">Uncharacterized protein</fullName>
    </submittedName>
</protein>
<proteinExistence type="predicted"/>
<dbReference type="AlphaFoldDB" id="A0A0H5RVE2"/>
<feature type="non-terminal residue" evidence="1">
    <location>
        <position position="106"/>
    </location>
</feature>
<reference evidence="1" key="1">
    <citation type="submission" date="2015-04" db="EMBL/GenBank/DDBJ databases">
        <title>The genome sequence of the plant pathogenic Rhizarian Plasmodiophora brassicae reveals insights in its biotrophic life cycle and the origin of chitin synthesis.</title>
        <authorList>
            <person name="Schwelm A."/>
            <person name="Fogelqvist J."/>
            <person name="Knaust A."/>
            <person name="Julke S."/>
            <person name="Lilja T."/>
            <person name="Dhandapani V."/>
            <person name="Bonilla-Rosso G."/>
            <person name="Karlsson M."/>
            <person name="Shevchenko A."/>
            <person name="Choi S.R."/>
            <person name="Kim H.G."/>
            <person name="Park J.Y."/>
            <person name="Lim Y.P."/>
            <person name="Ludwig-Muller J."/>
            <person name="Dixelius C."/>
        </authorList>
    </citation>
    <scope>NUCLEOTIDE SEQUENCE</scope>
    <source>
        <tissue evidence="1">Potato root galls</tissue>
    </source>
</reference>
<accession>A0A0H5RVE2</accession>
<organism evidence="1">
    <name type="scientific">Spongospora subterranea</name>
    <dbReference type="NCBI Taxonomy" id="70186"/>
    <lineage>
        <taxon>Eukaryota</taxon>
        <taxon>Sar</taxon>
        <taxon>Rhizaria</taxon>
        <taxon>Endomyxa</taxon>
        <taxon>Phytomyxea</taxon>
        <taxon>Plasmodiophorida</taxon>
        <taxon>Plasmodiophoridae</taxon>
        <taxon>Spongospora</taxon>
    </lineage>
</organism>
<evidence type="ECO:0000313" key="1">
    <source>
        <dbReference type="EMBL" id="CRZ12719.1"/>
    </source>
</evidence>
<feature type="non-terminal residue" evidence="1">
    <location>
        <position position="1"/>
    </location>
</feature>
<name>A0A0H5RVE2_9EUKA</name>
<sequence length="106" mass="11825">TIVVLSLIDLHFLDLRLSAYSLSRDGSCVPRTPVKLYRRSVNDEQRDTPIVWAPDRRTRSFRSRPFFAKDCCSLVKLLVGAGISALASETFDIVPSLLPVGTFQKG</sequence>
<dbReference type="EMBL" id="HACM01012277">
    <property type="protein sequence ID" value="CRZ12719.1"/>
    <property type="molecule type" value="Transcribed_RNA"/>
</dbReference>